<keyword evidence="6" id="KW-1185">Reference proteome</keyword>
<sequence length="287" mass="33081">MKKIRIFLLILAAMFAVQIYEPVTSCDVYAAAKTITKKSTAKKKTKKKKNGFYKESSKKYCYYKNGKKIKNQWKTVKGKKYYFGKDGYALRGRRLVKGVRYLFRKDGSLYTRKSAGFVTYRNEKYYLYKNGALRIGWFKVGRYTYYADEYGILKHDTTYAGLSFNSNGQTKANEAAQLKVTTRNIINRVTNSKMSKGQKLRACYNYLAYGNHFYYYVWADPDLNADKWWIGCAQKMFDQSRGNCYGFACTFAALAKELGYNPYVICGRVPGSRDHAADGFIQDMAGL</sequence>
<evidence type="ECO:0000313" key="5">
    <source>
        <dbReference type="EMBL" id="MBC5741253.1"/>
    </source>
</evidence>
<dbReference type="SUPFAM" id="SSF69360">
    <property type="entry name" value="Cell wall binding repeat"/>
    <property type="match status" value="1"/>
</dbReference>
<keyword evidence="1" id="KW-0677">Repeat</keyword>
<organism evidence="5 6">
    <name type="scientific">Blautia intestinalis</name>
    <dbReference type="NCBI Taxonomy" id="2763028"/>
    <lineage>
        <taxon>Bacteria</taxon>
        <taxon>Bacillati</taxon>
        <taxon>Bacillota</taxon>
        <taxon>Clostridia</taxon>
        <taxon>Lachnospirales</taxon>
        <taxon>Lachnospiraceae</taxon>
        <taxon>Blautia</taxon>
    </lineage>
</organism>
<dbReference type="Proteomes" id="UP000633936">
    <property type="component" value="Unassembled WGS sequence"/>
</dbReference>
<protein>
    <recommendedName>
        <fullName evidence="4">Transglutaminase-like domain-containing protein</fullName>
    </recommendedName>
</protein>
<evidence type="ECO:0000256" key="2">
    <source>
        <dbReference type="PROSITE-ProRule" id="PRU00591"/>
    </source>
</evidence>
<dbReference type="Gene3D" id="2.10.270.10">
    <property type="entry name" value="Cholin Binding"/>
    <property type="match status" value="1"/>
</dbReference>
<evidence type="ECO:0000256" key="3">
    <source>
        <dbReference type="SAM" id="SignalP"/>
    </source>
</evidence>
<feature type="signal peptide" evidence="3">
    <location>
        <begin position="1"/>
        <end position="19"/>
    </location>
</feature>
<proteinExistence type="predicted"/>
<dbReference type="InterPro" id="IPR038765">
    <property type="entry name" value="Papain-like_cys_pep_sf"/>
</dbReference>
<name>A0ABR7I407_9FIRM</name>
<gene>
    <name evidence="5" type="ORF">H8Z79_12550</name>
</gene>
<dbReference type="Pfam" id="PF01841">
    <property type="entry name" value="Transglut_core"/>
    <property type="match status" value="1"/>
</dbReference>
<comment type="caution">
    <text evidence="5">The sequence shown here is derived from an EMBL/GenBank/DDBJ whole genome shotgun (WGS) entry which is preliminary data.</text>
</comment>
<accession>A0ABR7I407</accession>
<dbReference type="Pfam" id="PF01473">
    <property type="entry name" value="Choline_bind_1"/>
    <property type="match status" value="2"/>
</dbReference>
<dbReference type="SUPFAM" id="SSF54001">
    <property type="entry name" value="Cysteine proteinases"/>
    <property type="match status" value="1"/>
</dbReference>
<reference evidence="5 6" key="1">
    <citation type="submission" date="2020-08" db="EMBL/GenBank/DDBJ databases">
        <title>Genome public.</title>
        <authorList>
            <person name="Liu C."/>
            <person name="Sun Q."/>
        </authorList>
    </citation>
    <scope>NUCLEOTIDE SEQUENCE [LARGE SCALE GENOMIC DNA]</scope>
    <source>
        <strain evidence="5 6">27-44</strain>
    </source>
</reference>
<dbReference type="EMBL" id="JACOQE010000008">
    <property type="protein sequence ID" value="MBC5741253.1"/>
    <property type="molecule type" value="Genomic_DNA"/>
</dbReference>
<feature type="domain" description="Transglutaminase-like" evidence="4">
    <location>
        <begin position="184"/>
        <end position="271"/>
    </location>
</feature>
<keyword evidence="3" id="KW-0732">Signal</keyword>
<dbReference type="InterPro" id="IPR018337">
    <property type="entry name" value="Cell_wall/Cho-bd_repeat"/>
</dbReference>
<feature type="chain" id="PRO_5047327090" description="Transglutaminase-like domain-containing protein" evidence="3">
    <location>
        <begin position="20"/>
        <end position="287"/>
    </location>
</feature>
<dbReference type="RefSeq" id="WP_182279245.1">
    <property type="nucleotide sequence ID" value="NZ_JACOQE010000008.1"/>
</dbReference>
<evidence type="ECO:0000313" key="6">
    <source>
        <dbReference type="Proteomes" id="UP000633936"/>
    </source>
</evidence>
<evidence type="ECO:0000256" key="1">
    <source>
        <dbReference type="ARBA" id="ARBA00022737"/>
    </source>
</evidence>
<dbReference type="PROSITE" id="PS51170">
    <property type="entry name" value="CW"/>
    <property type="match status" value="1"/>
</dbReference>
<feature type="repeat" description="Cell wall-binding" evidence="2">
    <location>
        <begin position="70"/>
        <end position="89"/>
    </location>
</feature>
<dbReference type="InterPro" id="IPR002931">
    <property type="entry name" value="Transglutaminase-like"/>
</dbReference>
<evidence type="ECO:0000259" key="4">
    <source>
        <dbReference type="Pfam" id="PF01841"/>
    </source>
</evidence>